<comment type="caution">
    <text evidence="2">The sequence shown here is derived from an EMBL/GenBank/DDBJ whole genome shotgun (WGS) entry which is preliminary data.</text>
</comment>
<evidence type="ECO:0000313" key="3">
    <source>
        <dbReference type="Proteomes" id="UP000709295"/>
    </source>
</evidence>
<dbReference type="AlphaFoldDB" id="A0A8J5IZG7"/>
<feature type="compositionally biased region" description="Basic residues" evidence="1">
    <location>
        <begin position="14"/>
        <end position="51"/>
    </location>
</feature>
<evidence type="ECO:0000313" key="2">
    <source>
        <dbReference type="EMBL" id="KAG6947657.1"/>
    </source>
</evidence>
<proteinExistence type="predicted"/>
<organism evidence="2 3">
    <name type="scientific">Phytophthora aleatoria</name>
    <dbReference type="NCBI Taxonomy" id="2496075"/>
    <lineage>
        <taxon>Eukaryota</taxon>
        <taxon>Sar</taxon>
        <taxon>Stramenopiles</taxon>
        <taxon>Oomycota</taxon>
        <taxon>Peronosporomycetes</taxon>
        <taxon>Peronosporales</taxon>
        <taxon>Peronosporaceae</taxon>
        <taxon>Phytophthora</taxon>
    </lineage>
</organism>
<dbReference type="Proteomes" id="UP000709295">
    <property type="component" value="Unassembled WGS sequence"/>
</dbReference>
<reference evidence="2" key="1">
    <citation type="submission" date="2021-01" db="EMBL/GenBank/DDBJ databases">
        <title>Phytophthora aleatoria, a newly-described species from Pinus radiata is distinct from Phytophthora cactorum isolates based on comparative genomics.</title>
        <authorList>
            <person name="Mcdougal R."/>
            <person name="Panda P."/>
            <person name="Williams N."/>
            <person name="Studholme D.J."/>
        </authorList>
    </citation>
    <scope>NUCLEOTIDE SEQUENCE</scope>
    <source>
        <strain evidence="2">NZFS 4037</strain>
    </source>
</reference>
<name>A0A8J5IZG7_9STRA</name>
<protein>
    <submittedName>
        <fullName evidence="2">Uncharacterized protein</fullName>
    </submittedName>
</protein>
<gene>
    <name evidence="2" type="ORF">JG688_00015443</name>
</gene>
<feature type="region of interest" description="Disordered" evidence="1">
    <location>
        <begin position="1"/>
        <end position="51"/>
    </location>
</feature>
<sequence length="51" mass="6212">MLPPPEKSLEGPNKCKRGPRWRRYHHTSKKPRQQQKKPYPKIHLSRLLRNN</sequence>
<dbReference type="EMBL" id="JAENGY010001677">
    <property type="protein sequence ID" value="KAG6947657.1"/>
    <property type="molecule type" value="Genomic_DNA"/>
</dbReference>
<accession>A0A8J5IZG7</accession>
<evidence type="ECO:0000256" key="1">
    <source>
        <dbReference type="SAM" id="MobiDB-lite"/>
    </source>
</evidence>
<keyword evidence="3" id="KW-1185">Reference proteome</keyword>